<evidence type="ECO:0000313" key="3">
    <source>
        <dbReference type="Proteomes" id="UP000023566"/>
    </source>
</evidence>
<protein>
    <recommendedName>
        <fullName evidence="1">DUF2529 domain-containing protein</fullName>
    </recommendedName>
</protein>
<evidence type="ECO:0000313" key="2">
    <source>
        <dbReference type="EMBL" id="EZP75337.1"/>
    </source>
</evidence>
<dbReference type="EMBL" id="AOTZ01000009">
    <property type="protein sequence ID" value="EZP75337.1"/>
    <property type="molecule type" value="Genomic_DNA"/>
</dbReference>
<proteinExistence type="predicted"/>
<comment type="caution">
    <text evidence="2">The sequence shown here is derived from an EMBL/GenBank/DDBJ whole genome shotgun (WGS) entry which is preliminary data.</text>
</comment>
<name>A0ABC9VB96_9BACL</name>
<reference evidence="2 3" key="1">
    <citation type="journal article" date="2014" name="Appl. Microbiol. Biotechnol.">
        <title>Transformable facultative thermophile Geobacillus stearothermophilus NUB3621 as a host strain for metabolic engineering.</title>
        <authorList>
            <person name="Blanchard K."/>
            <person name="Robic S."/>
            <person name="Matsumura I."/>
        </authorList>
    </citation>
    <scope>NUCLEOTIDE SEQUENCE [LARGE SCALE GENOMIC DNA]</scope>
    <source>
        <strain evidence="2 3">NUB3621</strain>
    </source>
</reference>
<dbReference type="RefSeq" id="WP_043906282.1">
    <property type="nucleotide sequence ID" value="NZ_CM002692.1"/>
</dbReference>
<dbReference type="InterPro" id="IPR046348">
    <property type="entry name" value="SIS_dom_sf"/>
</dbReference>
<dbReference type="AlphaFoldDB" id="A0ABC9VB96"/>
<feature type="domain" description="DUF2529" evidence="1">
    <location>
        <begin position="1"/>
        <end position="171"/>
    </location>
</feature>
<dbReference type="Proteomes" id="UP000023566">
    <property type="component" value="Chromosome"/>
</dbReference>
<dbReference type="Pfam" id="PF10740">
    <property type="entry name" value="DUF2529"/>
    <property type="match status" value="1"/>
</dbReference>
<organism evidence="2 3">
    <name type="scientific">Parageobacillus genomosp. 1</name>
    <dbReference type="NCBI Taxonomy" id="1295642"/>
    <lineage>
        <taxon>Bacteria</taxon>
        <taxon>Bacillati</taxon>
        <taxon>Bacillota</taxon>
        <taxon>Bacilli</taxon>
        <taxon>Bacillales</taxon>
        <taxon>Anoxybacillaceae</taxon>
        <taxon>Parageobacillus</taxon>
    </lineage>
</organism>
<dbReference type="Gene3D" id="3.40.50.10490">
    <property type="entry name" value="Glucose-6-phosphate isomerase like protein, domain 1"/>
    <property type="match status" value="1"/>
</dbReference>
<evidence type="ECO:0000259" key="1">
    <source>
        <dbReference type="Pfam" id="PF10740"/>
    </source>
</evidence>
<dbReference type="SUPFAM" id="SSF53697">
    <property type="entry name" value="SIS domain"/>
    <property type="match status" value="1"/>
</dbReference>
<sequence length="175" mass="19188">MKIFATQTIGFLQKIAAEEELALEDGARLLAQAVIGDGRILLHGVGEMEAVVIEALYGPDPLPRAARLMENGRLRDDIDETDRILLIARFSNDNDAVRLAEQLKNEGAEIVAISALVKDEPSLADIVDVHIDSKLLKPVVPKEDGSRIGMPTVIAASFAYYCLLLTMDDILEEYE</sequence>
<keyword evidence="3" id="KW-1185">Reference proteome</keyword>
<dbReference type="InterPro" id="IPR019676">
    <property type="entry name" value="DUF2529"/>
</dbReference>
<accession>A0ABC9VB96</accession>
<gene>
    <name evidence="2" type="ORF">H839_17593</name>
</gene>